<name>A0A170W9H9_TRIIF</name>
<sequence>CQDIWPLKEMRWPTLWQRQAPHFWGLKEGFPSPELKKEEEKRRVQLWKSLPGLRQAKICLEDYNPKRSEARIGLSKNKLSILTGFLTRHCRLRAHLMKLNLEK</sequence>
<reference evidence="1" key="2">
    <citation type="journal article" date="2017" name="J. Med. Entomol.">
        <title>Transcriptome Analysis of the Triatoma infestans (Hemiptera: Reduviidae) Integument.</title>
        <authorList>
            <person name="Calderon-Fernandez G.M."/>
            <person name="Moriconi D.E."/>
            <person name="Dulbecco A.B."/>
            <person name="Juarez M.P."/>
        </authorList>
    </citation>
    <scope>NUCLEOTIDE SEQUENCE</scope>
    <source>
        <strain evidence="1">Int1</strain>
        <tissue evidence="1">Integument</tissue>
    </source>
</reference>
<accession>A0A170W9H9</accession>
<evidence type="ECO:0000313" key="1">
    <source>
        <dbReference type="EMBL" id="JAR97332.1"/>
    </source>
</evidence>
<proteinExistence type="predicted"/>
<protein>
    <submittedName>
        <fullName evidence="1">Lian-aa1 retrotransposon protein</fullName>
    </submittedName>
</protein>
<feature type="non-terminal residue" evidence="1">
    <location>
        <position position="1"/>
    </location>
</feature>
<reference evidence="1" key="1">
    <citation type="submission" date="2016-04" db="EMBL/GenBank/DDBJ databases">
        <authorList>
            <person name="Calderon-Fernandez G.M.Sr."/>
        </authorList>
    </citation>
    <scope>NUCLEOTIDE SEQUENCE</scope>
    <source>
        <strain evidence="1">Int1</strain>
        <tissue evidence="1">Integument</tissue>
    </source>
</reference>
<dbReference type="EMBL" id="GEMB01005992">
    <property type="protein sequence ID" value="JAR97332.1"/>
    <property type="molecule type" value="Transcribed_RNA"/>
</dbReference>
<dbReference type="AlphaFoldDB" id="A0A170W9H9"/>
<organism evidence="1">
    <name type="scientific">Triatoma infestans</name>
    <name type="common">Assassin bug</name>
    <dbReference type="NCBI Taxonomy" id="30076"/>
    <lineage>
        <taxon>Eukaryota</taxon>
        <taxon>Metazoa</taxon>
        <taxon>Ecdysozoa</taxon>
        <taxon>Arthropoda</taxon>
        <taxon>Hexapoda</taxon>
        <taxon>Insecta</taxon>
        <taxon>Pterygota</taxon>
        <taxon>Neoptera</taxon>
        <taxon>Paraneoptera</taxon>
        <taxon>Hemiptera</taxon>
        <taxon>Heteroptera</taxon>
        <taxon>Panheteroptera</taxon>
        <taxon>Cimicomorpha</taxon>
        <taxon>Reduviidae</taxon>
        <taxon>Triatominae</taxon>
        <taxon>Triatoma</taxon>
    </lineage>
</organism>